<comment type="similarity">
    <text evidence="1">Belongs to the RelE toxin family.</text>
</comment>
<dbReference type="PATRIC" id="fig|1050174.4.peg.623"/>
<keyword evidence="4" id="KW-1185">Reference proteome</keyword>
<dbReference type="EMBL" id="CP011541">
    <property type="protein sequence ID" value="AKK02492.1"/>
    <property type="molecule type" value="Genomic_DNA"/>
</dbReference>
<sequence>MTYGIRYSNAAAKSLRKLQKKEQVSIVRTIERLQNDPRPAGVKKIMGGAGELRIRVGNFRIIYEIQDGVLLILVLAIGHRCEVYRDF</sequence>
<name>A0A0G3GUD2_9CORY</name>
<dbReference type="AlphaFoldDB" id="A0A0G3GUD2"/>
<dbReference type="InterPro" id="IPR035093">
    <property type="entry name" value="RelE/ParE_toxin_dom_sf"/>
</dbReference>
<dbReference type="OrthoDB" id="5326046at2"/>
<reference evidence="3 4" key="1">
    <citation type="submission" date="2015-05" db="EMBL/GenBank/DDBJ databases">
        <title>Complete genome sequence of Corynebacterium epidermidicanis DSM 45586, isolated from the skin of a dog suffering from pruritus.</title>
        <authorList>
            <person name="Ruckert C."/>
            <person name="Albersmeier A."/>
            <person name="Winkler A."/>
            <person name="Tauch A."/>
        </authorList>
    </citation>
    <scope>NUCLEOTIDE SEQUENCE [LARGE SCALE GENOMIC DNA]</scope>
    <source>
        <strain evidence="3 4">DSM 45586</strain>
    </source>
</reference>
<dbReference type="RefSeq" id="WP_047239687.1">
    <property type="nucleotide sequence ID" value="NZ_CP011541.1"/>
</dbReference>
<organism evidence="3 4">
    <name type="scientific">Corynebacterium epidermidicanis</name>
    <dbReference type="NCBI Taxonomy" id="1050174"/>
    <lineage>
        <taxon>Bacteria</taxon>
        <taxon>Bacillati</taxon>
        <taxon>Actinomycetota</taxon>
        <taxon>Actinomycetes</taxon>
        <taxon>Mycobacteriales</taxon>
        <taxon>Corynebacteriaceae</taxon>
        <taxon>Corynebacterium</taxon>
    </lineage>
</organism>
<protein>
    <submittedName>
        <fullName evidence="3">Cytotoxic translational repressor of toxin-antitoxin stability system</fullName>
    </submittedName>
</protein>
<dbReference type="Pfam" id="PF05016">
    <property type="entry name" value="ParE_toxin"/>
    <property type="match status" value="1"/>
</dbReference>
<accession>A0A0G3GUD2</accession>
<evidence type="ECO:0000313" key="3">
    <source>
        <dbReference type="EMBL" id="AKK02492.1"/>
    </source>
</evidence>
<dbReference type="KEGG" id="cei:CEPID_03060"/>
<dbReference type="STRING" id="1050174.CEPID_03060"/>
<dbReference type="PANTHER" id="PTHR35601:SF1">
    <property type="entry name" value="TOXIN RELE"/>
    <property type="match status" value="1"/>
</dbReference>
<evidence type="ECO:0000256" key="2">
    <source>
        <dbReference type="ARBA" id="ARBA00022649"/>
    </source>
</evidence>
<evidence type="ECO:0000256" key="1">
    <source>
        <dbReference type="ARBA" id="ARBA00006226"/>
    </source>
</evidence>
<dbReference type="Proteomes" id="UP000035368">
    <property type="component" value="Chromosome"/>
</dbReference>
<evidence type="ECO:0000313" key="4">
    <source>
        <dbReference type="Proteomes" id="UP000035368"/>
    </source>
</evidence>
<dbReference type="PANTHER" id="PTHR35601">
    <property type="entry name" value="TOXIN RELE"/>
    <property type="match status" value="1"/>
</dbReference>
<keyword evidence="2" id="KW-1277">Toxin-antitoxin system</keyword>
<gene>
    <name evidence="3" type="ORF">CEPID_03060</name>
</gene>
<dbReference type="InterPro" id="IPR007712">
    <property type="entry name" value="RelE/ParE_toxin"/>
</dbReference>
<dbReference type="Gene3D" id="3.30.2310.20">
    <property type="entry name" value="RelE-like"/>
    <property type="match status" value="1"/>
</dbReference>
<dbReference type="SUPFAM" id="SSF143011">
    <property type="entry name" value="RelE-like"/>
    <property type="match status" value="1"/>
</dbReference>
<proteinExistence type="inferred from homology"/>